<reference evidence="1" key="1">
    <citation type="journal article" date="2014" name="Int. J. Syst. Evol. Microbiol.">
        <title>Complete genome sequence of Corynebacterium casei LMG S-19264T (=DSM 44701T), isolated from a smear-ripened cheese.</title>
        <authorList>
            <consortium name="US DOE Joint Genome Institute (JGI-PGF)"/>
            <person name="Walter F."/>
            <person name="Albersmeier A."/>
            <person name="Kalinowski J."/>
            <person name="Ruckert C."/>
        </authorList>
    </citation>
    <scope>NUCLEOTIDE SEQUENCE</scope>
    <source>
        <strain evidence="1">CGMCC 4.7278</strain>
    </source>
</reference>
<keyword evidence="2" id="KW-1185">Reference proteome</keyword>
<organism evidence="1 2">
    <name type="scientific">Nocardia camponoti</name>
    <dbReference type="NCBI Taxonomy" id="1616106"/>
    <lineage>
        <taxon>Bacteria</taxon>
        <taxon>Bacillati</taxon>
        <taxon>Actinomycetota</taxon>
        <taxon>Actinomycetes</taxon>
        <taxon>Mycobacteriales</taxon>
        <taxon>Nocardiaceae</taxon>
        <taxon>Nocardia</taxon>
    </lineage>
</organism>
<name>A0A917QNB8_9NOCA</name>
<comment type="caution">
    <text evidence="1">The sequence shown here is derived from an EMBL/GenBank/DDBJ whole genome shotgun (WGS) entry which is preliminary data.</text>
</comment>
<reference evidence="1" key="2">
    <citation type="submission" date="2020-09" db="EMBL/GenBank/DDBJ databases">
        <authorList>
            <person name="Sun Q."/>
            <person name="Zhou Y."/>
        </authorList>
    </citation>
    <scope>NUCLEOTIDE SEQUENCE</scope>
    <source>
        <strain evidence="1">CGMCC 4.7278</strain>
    </source>
</reference>
<gene>
    <name evidence="1" type="ORF">GCM10011591_36560</name>
</gene>
<dbReference type="EMBL" id="BMMW01000003">
    <property type="protein sequence ID" value="GGK60891.1"/>
    <property type="molecule type" value="Genomic_DNA"/>
</dbReference>
<proteinExistence type="predicted"/>
<protein>
    <submittedName>
        <fullName evidence="1">Uncharacterized protein</fullName>
    </submittedName>
</protein>
<sequence length="63" mass="6863">MRSGTEMGSTSSAKGRYRNEGIDEFFCWFQAGWSAGAGFAGAEMVREADTNASAEDMQVSPWM</sequence>
<evidence type="ECO:0000313" key="1">
    <source>
        <dbReference type="EMBL" id="GGK60891.1"/>
    </source>
</evidence>
<evidence type="ECO:0000313" key="2">
    <source>
        <dbReference type="Proteomes" id="UP000612956"/>
    </source>
</evidence>
<dbReference type="Proteomes" id="UP000612956">
    <property type="component" value="Unassembled WGS sequence"/>
</dbReference>
<accession>A0A917QNB8</accession>
<dbReference type="AlphaFoldDB" id="A0A917QNB8"/>